<dbReference type="Proteomes" id="UP001140453">
    <property type="component" value="Unassembled WGS sequence"/>
</dbReference>
<dbReference type="PANTHER" id="PTHR37842">
    <property type="match status" value="1"/>
</dbReference>
<evidence type="ECO:0000313" key="4">
    <source>
        <dbReference type="EMBL" id="KAJ4397743.1"/>
    </source>
</evidence>
<keyword evidence="5" id="KW-1185">Reference proteome</keyword>
<dbReference type="Pfam" id="PF17829">
    <property type="entry name" value="GH115_C"/>
    <property type="match status" value="1"/>
</dbReference>
<protein>
    <recommendedName>
        <fullName evidence="3">Gylcosyl hydrolase 115 C-terminal domain-containing protein</fullName>
    </recommendedName>
</protein>
<dbReference type="GO" id="GO:0016787">
    <property type="term" value="F:hydrolase activity"/>
    <property type="evidence" value="ECO:0007669"/>
    <property type="project" value="UniProtKB-KW"/>
</dbReference>
<feature type="signal peptide" evidence="2">
    <location>
        <begin position="1"/>
        <end position="31"/>
    </location>
</feature>
<organism evidence="4 5">
    <name type="scientific">Gnomoniopsis smithogilvyi</name>
    <dbReference type="NCBI Taxonomy" id="1191159"/>
    <lineage>
        <taxon>Eukaryota</taxon>
        <taxon>Fungi</taxon>
        <taxon>Dikarya</taxon>
        <taxon>Ascomycota</taxon>
        <taxon>Pezizomycotina</taxon>
        <taxon>Sordariomycetes</taxon>
        <taxon>Sordariomycetidae</taxon>
        <taxon>Diaporthales</taxon>
        <taxon>Gnomoniaceae</taxon>
        <taxon>Gnomoniopsis</taxon>
    </lineage>
</organism>
<feature type="domain" description="Gylcosyl hydrolase 115 C-terminal" evidence="3">
    <location>
        <begin position="875"/>
        <end position="1070"/>
    </location>
</feature>
<reference evidence="4" key="1">
    <citation type="submission" date="2022-10" db="EMBL/GenBank/DDBJ databases">
        <title>Tapping the CABI collections for fungal endophytes: first genome assemblies for Collariella, Neodidymelliopsis, Ascochyta clinopodiicola, Didymella pomorum, Didymosphaeria variabile, Neocosmospora piperis and Neocucurbitaria cava.</title>
        <authorList>
            <person name="Hill R."/>
        </authorList>
    </citation>
    <scope>NUCLEOTIDE SEQUENCE</scope>
    <source>
        <strain evidence="4">IMI 355082</strain>
    </source>
</reference>
<dbReference type="InterPro" id="IPR029018">
    <property type="entry name" value="Hex-like_dom2"/>
</dbReference>
<dbReference type="OrthoDB" id="4849794at2759"/>
<evidence type="ECO:0000256" key="1">
    <source>
        <dbReference type="ARBA" id="ARBA00022801"/>
    </source>
</evidence>
<keyword evidence="2" id="KW-0732">Signal</keyword>
<dbReference type="InterPro" id="IPR041437">
    <property type="entry name" value="GH115_C"/>
</dbReference>
<feature type="chain" id="PRO_5040721523" description="Gylcosyl hydrolase 115 C-terminal domain-containing protein" evidence="2">
    <location>
        <begin position="32"/>
        <end position="1088"/>
    </location>
</feature>
<dbReference type="AlphaFoldDB" id="A0A9W9D262"/>
<dbReference type="InterPro" id="IPR042301">
    <property type="entry name" value="GH115_sf"/>
</dbReference>
<dbReference type="Pfam" id="PF15979">
    <property type="entry name" value="Glyco_hydro_115"/>
    <property type="match status" value="1"/>
</dbReference>
<dbReference type="InterPro" id="IPR031924">
    <property type="entry name" value="GH115"/>
</dbReference>
<gene>
    <name evidence="4" type="ORF">N0V93_001978</name>
</gene>
<evidence type="ECO:0000259" key="3">
    <source>
        <dbReference type="Pfam" id="PF17829"/>
    </source>
</evidence>
<dbReference type="Gene3D" id="3.30.379.10">
    <property type="entry name" value="Chitobiase/beta-hexosaminidase domain 2-like"/>
    <property type="match status" value="1"/>
</dbReference>
<evidence type="ECO:0000256" key="2">
    <source>
        <dbReference type="SAM" id="SignalP"/>
    </source>
</evidence>
<dbReference type="Gene3D" id="1.20.58.2150">
    <property type="match status" value="1"/>
</dbReference>
<name>A0A9W9D262_9PEZI</name>
<dbReference type="EMBL" id="JAPEVB010000001">
    <property type="protein sequence ID" value="KAJ4397743.1"/>
    <property type="molecule type" value="Genomic_DNA"/>
</dbReference>
<proteinExistence type="predicted"/>
<keyword evidence="1" id="KW-0378">Hydrolase</keyword>
<accession>A0A9W9D262</accession>
<dbReference type="Gene3D" id="2.60.120.1620">
    <property type="match status" value="1"/>
</dbReference>
<sequence length="1088" mass="117428">MFSARLSTPLKMKSSLALALTSATTLVAALGQQPIVSFNGSAGDFQIAGGSISAGQIMVSENDYWGVIRAAGDLALDFGRVTGQNYTLSTYSRLTGSNTTISNSTGSSAAVYSYNPVNNNNNTFYTTTAPGNFTGPLYAPASPSSVVILAGTIGNSTLIDGLIAAGKLNTTAITGKWEAFTTQLVTSPAPAIAQALVIAGADARGTIFGLYDVSEQIGVSPWYFWADTPVPQQSNIYVPAALAKTQASPSVKYRGIFLNDEQPGLTNWVATNFADATNGAAGYGPDLYAHVLELILRLRGNYFWPAIWASMYEVDFPENQPLADAYEVVLGSSHTEPLMRAQNEFGKYYSGAWAYNLNNATIDEYFRYGVQRAKPYARNSLWTMGMRGTGDTAIEGLGSDAIVTMLDTLVKNQQAIISEGLDGIDISTVPQMWCLYKEVQSYIFEGLQVPEDVTLLWADDNWGNVRRFPLSNETSRAGGAGVYYHFDYVGDPRNYKWINTVQLEKTAEQMHMAYARGADRIWIVNVGDLKPLEIPINHFMDLAYDAELWNVDSTSNWATAWAAREFGSAMASEVGSIITAYGQAANRRKYELIEPESYSVINYDEGNRVLAAWADLEARALAVYNSLAASAQAAFFQMVLHPVQAGNVVNQIYIGAAKNMLYAGQKRTAANTQMMDVIQLAGADSNLTDQWDELLDGKWAHMLDQTHLGYDGYWQQPMRNTLPSMSYVQAQRASIAGHVGIGVEGSNATVQGDDQWHTNSGNTLVVPPMEPYGPSTRYFDVFSRGTKSCDWSAVPVNVSYVNLSQTSGTTAADGSTDTRVYISVDWASVPAAPSMTTVSINITNSCRGPDKYAYSLPLVQVPVYNRALPSSFASGFVESDQHVAIDGPNYQAIIPGASSGVSTIDGAAVQNLTYHTFKGLARTGDGVGLFPQGTEKLTTEQAPALEYQLYLYSNSSAANVTVWINPSHNYLGDGNPLQYAVALFPTGGTPNVTVVSPVGQSVGANLPLDWGYAVADGVWGRNNNLTTTSFNVPQEGAYTLRIWALIPSIIVQKVVVDLGGVRPSYLGPPQSFLVGKDTQGTYNGTSVL</sequence>
<dbReference type="Gene3D" id="3.20.20.520">
    <property type="entry name" value="Glycosyl hydrolase family 115"/>
    <property type="match status" value="1"/>
</dbReference>
<comment type="caution">
    <text evidence="4">The sequence shown here is derived from an EMBL/GenBank/DDBJ whole genome shotgun (WGS) entry which is preliminary data.</text>
</comment>
<evidence type="ECO:0000313" key="5">
    <source>
        <dbReference type="Proteomes" id="UP001140453"/>
    </source>
</evidence>
<dbReference type="PANTHER" id="PTHR37842:SF2">
    <property type="entry name" value="GYLCOSYL HYDROLASE 115 C-TERMINAL DOMAIN-CONTAINING PROTEIN"/>
    <property type="match status" value="1"/>
</dbReference>